<evidence type="ECO:0000256" key="1">
    <source>
        <dbReference type="ARBA" id="ARBA00001933"/>
    </source>
</evidence>
<organism evidence="5 6">
    <name type="scientific">Colwellia asteriadis</name>
    <dbReference type="NCBI Taxonomy" id="517723"/>
    <lineage>
        <taxon>Bacteria</taxon>
        <taxon>Pseudomonadati</taxon>
        <taxon>Pseudomonadota</taxon>
        <taxon>Gammaproteobacteria</taxon>
        <taxon>Alteromonadales</taxon>
        <taxon>Colwelliaceae</taxon>
        <taxon>Colwellia</taxon>
    </lineage>
</organism>
<dbReference type="PROSITE" id="PS00105">
    <property type="entry name" value="AA_TRANSFER_CLASS_1"/>
    <property type="match status" value="1"/>
</dbReference>
<dbReference type="InterPro" id="IPR004838">
    <property type="entry name" value="NHTrfase_class1_PyrdxlP-BS"/>
</dbReference>
<dbReference type="PANTHER" id="PTHR42885:SF1">
    <property type="entry name" value="THREONINE-PHOSPHATE DECARBOXYLASE"/>
    <property type="match status" value="1"/>
</dbReference>
<evidence type="ECO:0000313" key="5">
    <source>
        <dbReference type="EMBL" id="GAA0817159.1"/>
    </source>
</evidence>
<proteinExistence type="inferred from homology"/>
<dbReference type="Gene3D" id="3.40.640.10">
    <property type="entry name" value="Type I PLP-dependent aspartate aminotransferase-like (Major domain)"/>
    <property type="match status" value="1"/>
</dbReference>
<dbReference type="PANTHER" id="PTHR42885">
    <property type="entry name" value="HISTIDINOL-PHOSPHATE AMINOTRANSFERASE-RELATED"/>
    <property type="match status" value="1"/>
</dbReference>
<evidence type="ECO:0000313" key="6">
    <source>
        <dbReference type="Proteomes" id="UP001500021"/>
    </source>
</evidence>
<dbReference type="Proteomes" id="UP001500021">
    <property type="component" value="Unassembled WGS sequence"/>
</dbReference>
<comment type="cofactor">
    <cofactor evidence="1 3">
        <name>pyridoxal 5'-phosphate</name>
        <dbReference type="ChEBI" id="CHEBI:597326"/>
    </cofactor>
</comment>
<dbReference type="CDD" id="cd00609">
    <property type="entry name" value="AAT_like"/>
    <property type="match status" value="1"/>
</dbReference>
<keyword evidence="2" id="KW-0663">Pyridoxal phosphate</keyword>
<dbReference type="InterPro" id="IPR004839">
    <property type="entry name" value="Aminotransferase_I/II_large"/>
</dbReference>
<reference evidence="5 6" key="1">
    <citation type="journal article" date="2019" name="Int. J. Syst. Evol. Microbiol.">
        <title>The Global Catalogue of Microorganisms (GCM) 10K type strain sequencing project: providing services to taxonomists for standard genome sequencing and annotation.</title>
        <authorList>
            <consortium name="The Broad Institute Genomics Platform"/>
            <consortium name="The Broad Institute Genome Sequencing Center for Infectious Disease"/>
            <person name="Wu L."/>
            <person name="Ma J."/>
        </authorList>
    </citation>
    <scope>NUCLEOTIDE SEQUENCE [LARGE SCALE GENOMIC DNA]</scope>
    <source>
        <strain evidence="5 6">JCM 15608</strain>
    </source>
</reference>
<sequence>MTLIHGGQLHQVAAQYKIPVNNWLDLSTGIAPLSYAIPDIPLALWQQLPQKNADLLAAAQGYYQCSQPLLVTNGSQSIIKALPLLWAQKNSQVIGKLASRVYVPERGYKEHGQAWQDAGHLLCFYQDELPEITELTPYCVLVVINPNNPTGKLFSRETLQAYQQAIARLHGLLVIDEAFMDVIEKPNSMGGLVTHSHTLVLRSFGKFFGLAGIRLGFLIANDEWRKVFSNYLGPWQVNGPAQFIAQVALLDTDWQAEQKQTLSTLKATQVALLQRCWGDDLIATMHGCNLFITVTFHVENVDLKQGKSHFIAQQLYHLLCLQGVYVRLADENDTLRFGIALTKDLPKLEQALLNAKNQLVALTNLSSA</sequence>
<dbReference type="InterPro" id="IPR015421">
    <property type="entry name" value="PyrdxlP-dep_Trfase_major"/>
</dbReference>
<keyword evidence="6" id="KW-1185">Reference proteome</keyword>
<keyword evidence="3" id="KW-0808">Transferase</keyword>
<protein>
    <recommendedName>
        <fullName evidence="3">Aminotransferase</fullName>
        <ecNumber evidence="3">2.6.1.-</ecNumber>
    </recommendedName>
</protein>
<dbReference type="InterPro" id="IPR015424">
    <property type="entry name" value="PyrdxlP-dep_Trfase"/>
</dbReference>
<dbReference type="EC" id="2.6.1.-" evidence="3"/>
<dbReference type="InterPro" id="IPR015422">
    <property type="entry name" value="PyrdxlP-dep_Trfase_small"/>
</dbReference>
<keyword evidence="3" id="KW-0032">Aminotransferase</keyword>
<evidence type="ECO:0000256" key="3">
    <source>
        <dbReference type="RuleBase" id="RU000481"/>
    </source>
</evidence>
<dbReference type="Gene3D" id="3.90.1150.10">
    <property type="entry name" value="Aspartate Aminotransferase, domain 1"/>
    <property type="match status" value="1"/>
</dbReference>
<evidence type="ECO:0000259" key="4">
    <source>
        <dbReference type="Pfam" id="PF00155"/>
    </source>
</evidence>
<dbReference type="SUPFAM" id="SSF53383">
    <property type="entry name" value="PLP-dependent transferases"/>
    <property type="match status" value="1"/>
</dbReference>
<comment type="similarity">
    <text evidence="3">Belongs to the class-I pyridoxal-phosphate-dependent aminotransferase family.</text>
</comment>
<dbReference type="RefSeq" id="WP_343817119.1">
    <property type="nucleotide sequence ID" value="NZ_BAAAFA010000005.1"/>
</dbReference>
<comment type="caution">
    <text evidence="5">The sequence shown here is derived from an EMBL/GenBank/DDBJ whole genome shotgun (WGS) entry which is preliminary data.</text>
</comment>
<dbReference type="EMBL" id="BAAAFA010000005">
    <property type="protein sequence ID" value="GAA0817159.1"/>
    <property type="molecule type" value="Genomic_DNA"/>
</dbReference>
<dbReference type="Pfam" id="PF00155">
    <property type="entry name" value="Aminotran_1_2"/>
    <property type="match status" value="1"/>
</dbReference>
<evidence type="ECO:0000256" key="2">
    <source>
        <dbReference type="ARBA" id="ARBA00022898"/>
    </source>
</evidence>
<accession>A0ABN1L6W7</accession>
<gene>
    <name evidence="5" type="primary">cobD</name>
    <name evidence="5" type="ORF">GCM10009111_18030</name>
</gene>
<feature type="domain" description="Aminotransferase class I/classII large" evidence="4">
    <location>
        <begin position="68"/>
        <end position="340"/>
    </location>
</feature>
<name>A0ABN1L6W7_9GAMM</name>